<dbReference type="CDD" id="cd10807">
    <property type="entry name" value="YdjC_like_3"/>
    <property type="match status" value="1"/>
</dbReference>
<keyword evidence="4" id="KW-0460">Magnesium</keyword>
<sequence length="267" mass="28450">MSRLILCADDFAYSPEISQTIVTLAQAGKLNAISCMAAMPGWHADAQLLAGLPAHVEIGLHLTLTGEVPLTAMPRFAPKGRMPDIDPLTRAAGRWRLPLGEVVGEIAAQFDAFVGALGRQPAFVDGHQHVHALPGIRDLVLAETAERAPDAWIRDCTDRLPAMLARPFAGKAIGSAWHCRGLRAAARARGLRTNASFAGHYDFAGDYRALFPKLLLRPGATHLVMCHPGAGMRAGDRIAAARRVEAEALHDLPIADMAAAQGLAFPA</sequence>
<dbReference type="GO" id="GO:0016787">
    <property type="term" value="F:hydrolase activity"/>
    <property type="evidence" value="ECO:0007669"/>
    <property type="project" value="UniProtKB-KW"/>
</dbReference>
<accession>A0A2U0SB39</accession>
<gene>
    <name evidence="6" type="ORF">DD559_03675</name>
</gene>
<dbReference type="RefSeq" id="WP_116467997.1">
    <property type="nucleotide sequence ID" value="NZ_QENQ01000001.1"/>
</dbReference>
<dbReference type="GO" id="GO:0019213">
    <property type="term" value="F:deacetylase activity"/>
    <property type="evidence" value="ECO:0007669"/>
    <property type="project" value="TreeGrafter"/>
</dbReference>
<dbReference type="GO" id="GO:0005975">
    <property type="term" value="P:carbohydrate metabolic process"/>
    <property type="evidence" value="ECO:0007669"/>
    <property type="project" value="InterPro"/>
</dbReference>
<keyword evidence="5" id="KW-0119">Carbohydrate metabolism</keyword>
<dbReference type="AlphaFoldDB" id="A0A2U0SB39"/>
<dbReference type="SUPFAM" id="SSF88713">
    <property type="entry name" value="Glycoside hydrolase/deacetylase"/>
    <property type="match status" value="1"/>
</dbReference>
<evidence type="ECO:0000256" key="1">
    <source>
        <dbReference type="ARBA" id="ARBA00001946"/>
    </source>
</evidence>
<dbReference type="InterPro" id="IPR006879">
    <property type="entry name" value="YdjC-like"/>
</dbReference>
<evidence type="ECO:0000256" key="3">
    <source>
        <dbReference type="ARBA" id="ARBA00022801"/>
    </source>
</evidence>
<keyword evidence="7" id="KW-1185">Reference proteome</keyword>
<dbReference type="PANTHER" id="PTHR31609:SF1">
    <property type="entry name" value="CARBOHYDRATE DEACETYLASE"/>
    <property type="match status" value="1"/>
</dbReference>
<evidence type="ECO:0000256" key="2">
    <source>
        <dbReference type="ARBA" id="ARBA00022723"/>
    </source>
</evidence>
<dbReference type="Proteomes" id="UP000245890">
    <property type="component" value="Unassembled WGS sequence"/>
</dbReference>
<proteinExistence type="predicted"/>
<comment type="caution">
    <text evidence="6">The sequence shown here is derived from an EMBL/GenBank/DDBJ whole genome shotgun (WGS) entry which is preliminary data.</text>
</comment>
<dbReference type="EMBL" id="QENQ01000001">
    <property type="protein sequence ID" value="PVX28549.1"/>
    <property type="molecule type" value="Genomic_DNA"/>
</dbReference>
<organism evidence="6 7">
    <name type="scientific">Sphingomonas pokkalii</name>
    <dbReference type="NCBI Taxonomy" id="2175090"/>
    <lineage>
        <taxon>Bacteria</taxon>
        <taxon>Pseudomonadati</taxon>
        <taxon>Pseudomonadota</taxon>
        <taxon>Alphaproteobacteria</taxon>
        <taxon>Sphingomonadales</taxon>
        <taxon>Sphingomonadaceae</taxon>
        <taxon>Sphingomonas</taxon>
    </lineage>
</organism>
<evidence type="ECO:0000313" key="6">
    <source>
        <dbReference type="EMBL" id="PVX28549.1"/>
    </source>
</evidence>
<evidence type="ECO:0000256" key="5">
    <source>
        <dbReference type="ARBA" id="ARBA00023277"/>
    </source>
</evidence>
<keyword evidence="3" id="KW-0378">Hydrolase</keyword>
<dbReference type="OrthoDB" id="9774177at2"/>
<comment type="cofactor">
    <cofactor evidence="1">
        <name>Mg(2+)</name>
        <dbReference type="ChEBI" id="CHEBI:18420"/>
    </cofactor>
</comment>
<protein>
    <recommendedName>
        <fullName evidence="8">ChbG/HpnK family deacetylase</fullName>
    </recommendedName>
</protein>
<name>A0A2U0SB39_9SPHN</name>
<keyword evidence="2" id="KW-0479">Metal-binding</keyword>
<dbReference type="InterPro" id="IPR011330">
    <property type="entry name" value="Glyco_hydro/deAcase_b/a-brl"/>
</dbReference>
<reference evidence="6 7" key="1">
    <citation type="submission" date="2018-05" db="EMBL/GenBank/DDBJ databases">
        <title>Description of Sphingomonas pokkalii sp nov, isolated from the rhizosphere of saline tolerant pokkali rice and its draft genome analysis.</title>
        <authorList>
            <person name="Menon R."/>
            <person name="Kumari S."/>
            <person name="Rameshkumar N."/>
        </authorList>
    </citation>
    <scope>NUCLEOTIDE SEQUENCE [LARGE SCALE GENOMIC DNA]</scope>
    <source>
        <strain evidence="6 7">L3B27</strain>
    </source>
</reference>
<evidence type="ECO:0000313" key="7">
    <source>
        <dbReference type="Proteomes" id="UP000245890"/>
    </source>
</evidence>
<dbReference type="Gene3D" id="3.20.20.370">
    <property type="entry name" value="Glycoside hydrolase/deacetylase"/>
    <property type="match status" value="1"/>
</dbReference>
<dbReference type="Pfam" id="PF04794">
    <property type="entry name" value="YdjC"/>
    <property type="match status" value="1"/>
</dbReference>
<evidence type="ECO:0000256" key="4">
    <source>
        <dbReference type="ARBA" id="ARBA00022842"/>
    </source>
</evidence>
<dbReference type="GO" id="GO:0046872">
    <property type="term" value="F:metal ion binding"/>
    <property type="evidence" value="ECO:0007669"/>
    <property type="project" value="UniProtKB-KW"/>
</dbReference>
<evidence type="ECO:0008006" key="8">
    <source>
        <dbReference type="Google" id="ProtNLM"/>
    </source>
</evidence>
<dbReference type="PANTHER" id="PTHR31609">
    <property type="entry name" value="YDJC DEACETYLASE FAMILY MEMBER"/>
    <property type="match status" value="1"/>
</dbReference>